<evidence type="ECO:0000313" key="3">
    <source>
        <dbReference type="Ensembl" id="ENSSORP00005052447.1"/>
    </source>
</evidence>
<evidence type="ECO:0000313" key="4">
    <source>
        <dbReference type="Proteomes" id="UP000472271"/>
    </source>
</evidence>
<dbReference type="SMART" id="SM00406">
    <property type="entry name" value="IGv"/>
    <property type="match status" value="1"/>
</dbReference>
<dbReference type="SMART" id="SM00409">
    <property type="entry name" value="IG"/>
    <property type="match status" value="1"/>
</dbReference>
<proteinExistence type="predicted"/>
<dbReference type="PROSITE" id="PS50835">
    <property type="entry name" value="IG_LIKE"/>
    <property type="match status" value="1"/>
</dbReference>
<dbReference type="PANTHER" id="PTHR23267">
    <property type="entry name" value="IMMUNOGLOBULIN LIGHT CHAIN"/>
    <property type="match status" value="1"/>
</dbReference>
<dbReference type="InterPro" id="IPR003598">
    <property type="entry name" value="Ig_sub2"/>
</dbReference>
<dbReference type="Ensembl" id="ENSSORT00005053694.1">
    <property type="protein sequence ID" value="ENSSORP00005052447.1"/>
    <property type="gene ID" value="ENSSORG00005023628.1"/>
</dbReference>
<feature type="signal peptide" evidence="1">
    <location>
        <begin position="1"/>
        <end position="31"/>
    </location>
</feature>
<dbReference type="InterPro" id="IPR007110">
    <property type="entry name" value="Ig-like_dom"/>
</dbReference>
<dbReference type="Gene3D" id="2.60.40.10">
    <property type="entry name" value="Immunoglobulins"/>
    <property type="match status" value="1"/>
</dbReference>
<dbReference type="SMART" id="SM00408">
    <property type="entry name" value="IGc2"/>
    <property type="match status" value="1"/>
</dbReference>
<reference evidence="3" key="3">
    <citation type="submission" date="2025-09" db="UniProtKB">
        <authorList>
            <consortium name="Ensembl"/>
        </authorList>
    </citation>
    <scope>IDENTIFICATION</scope>
</reference>
<feature type="domain" description="Ig-like" evidence="2">
    <location>
        <begin position="31"/>
        <end position="139"/>
    </location>
</feature>
<keyword evidence="1" id="KW-0732">Signal</keyword>
<feature type="chain" id="PRO_5025466039" description="Ig-like domain-containing protein" evidence="1">
    <location>
        <begin position="32"/>
        <end position="164"/>
    </location>
</feature>
<dbReference type="Proteomes" id="UP000472271">
    <property type="component" value="Chromosome 22"/>
</dbReference>
<evidence type="ECO:0000259" key="2">
    <source>
        <dbReference type="PROSITE" id="PS50835"/>
    </source>
</evidence>
<dbReference type="InterPro" id="IPR013783">
    <property type="entry name" value="Ig-like_fold"/>
</dbReference>
<keyword evidence="4" id="KW-1185">Reference proteome</keyword>
<reference evidence="3" key="1">
    <citation type="submission" date="2019-06" db="EMBL/GenBank/DDBJ databases">
        <authorList>
            <consortium name="Wellcome Sanger Institute Data Sharing"/>
        </authorList>
    </citation>
    <scope>NUCLEOTIDE SEQUENCE [LARGE SCALE GENOMIC DNA]</scope>
</reference>
<evidence type="ECO:0000256" key="1">
    <source>
        <dbReference type="SAM" id="SignalP"/>
    </source>
</evidence>
<organism evidence="3 4">
    <name type="scientific">Sphaeramia orbicularis</name>
    <name type="common">orbiculate cardinalfish</name>
    <dbReference type="NCBI Taxonomy" id="375764"/>
    <lineage>
        <taxon>Eukaryota</taxon>
        <taxon>Metazoa</taxon>
        <taxon>Chordata</taxon>
        <taxon>Craniata</taxon>
        <taxon>Vertebrata</taxon>
        <taxon>Euteleostomi</taxon>
        <taxon>Actinopterygii</taxon>
        <taxon>Neopterygii</taxon>
        <taxon>Teleostei</taxon>
        <taxon>Neoteleostei</taxon>
        <taxon>Acanthomorphata</taxon>
        <taxon>Gobiaria</taxon>
        <taxon>Kurtiformes</taxon>
        <taxon>Apogonoidei</taxon>
        <taxon>Apogonidae</taxon>
        <taxon>Apogoninae</taxon>
        <taxon>Sphaeramia</taxon>
    </lineage>
</organism>
<dbReference type="InterPro" id="IPR050150">
    <property type="entry name" value="IgV_Light_Chain"/>
</dbReference>
<sequence>EKVYNPVSPTQTTTTMTLSSILMWTLVRCSGQVTVTQPAVVTSSPGSTVTLTCKTNQPVHTWGEGNEDMFWYLQKSGQNPKLLIRHISTHLSGTPGRFSGGGSKTDFSLTISTVQAEDAGVYHCMNRHSGGNTLVLNVTLWISFRTLLLESSLRPEKWTTLVQL</sequence>
<dbReference type="AlphaFoldDB" id="A0A673CIG0"/>
<dbReference type="InParanoid" id="A0A673CIG0"/>
<dbReference type="InterPro" id="IPR013106">
    <property type="entry name" value="Ig_V-set"/>
</dbReference>
<dbReference type="SUPFAM" id="SSF48726">
    <property type="entry name" value="Immunoglobulin"/>
    <property type="match status" value="1"/>
</dbReference>
<dbReference type="InterPro" id="IPR003599">
    <property type="entry name" value="Ig_sub"/>
</dbReference>
<protein>
    <recommendedName>
        <fullName evidence="2">Ig-like domain-containing protein</fullName>
    </recommendedName>
</protein>
<dbReference type="InterPro" id="IPR036179">
    <property type="entry name" value="Ig-like_dom_sf"/>
</dbReference>
<reference evidence="3" key="2">
    <citation type="submission" date="2025-08" db="UniProtKB">
        <authorList>
            <consortium name="Ensembl"/>
        </authorList>
    </citation>
    <scope>IDENTIFICATION</scope>
</reference>
<name>A0A673CIG0_9TELE</name>
<accession>A0A673CIG0</accession>
<dbReference type="Pfam" id="PF07686">
    <property type="entry name" value="V-set"/>
    <property type="match status" value="1"/>
</dbReference>